<accession>A0ABN5HX06</accession>
<dbReference type="Proteomes" id="UP000238413">
    <property type="component" value="Chromosome"/>
</dbReference>
<keyword evidence="2" id="KW-1185">Reference proteome</keyword>
<organism evidence="1 2">
    <name type="scientific">Streptomyces dengpaensis</name>
    <dbReference type="NCBI Taxonomy" id="2049881"/>
    <lineage>
        <taxon>Bacteria</taxon>
        <taxon>Bacillati</taxon>
        <taxon>Actinomycetota</taxon>
        <taxon>Actinomycetes</taxon>
        <taxon>Kitasatosporales</taxon>
        <taxon>Streptomycetaceae</taxon>
        <taxon>Streptomyces</taxon>
    </lineage>
</organism>
<evidence type="ECO:0000313" key="2">
    <source>
        <dbReference type="Proteomes" id="UP000238413"/>
    </source>
</evidence>
<gene>
    <name evidence="1" type="ORF">C4B68_07735</name>
</gene>
<protein>
    <submittedName>
        <fullName evidence="1">Uncharacterized protein</fullName>
    </submittedName>
</protein>
<evidence type="ECO:0000313" key="1">
    <source>
        <dbReference type="EMBL" id="AVH55686.1"/>
    </source>
</evidence>
<sequence length="102" mass="10711">MTDKQTSSEDGGLIRPVEDVDPADVGMLSLHYRDGVAVLIAHGGTAVPALLAVEDGTGRTIANYTAGAAASTRPINPSDAEGITARTFDSLKYVFEYDPDQD</sequence>
<dbReference type="RefSeq" id="WP_099498658.1">
    <property type="nucleotide sequence ID" value="NZ_CP026652.1"/>
</dbReference>
<reference evidence="1 2" key="1">
    <citation type="submission" date="2018-02" db="EMBL/GenBank/DDBJ databases">
        <title>Complete genome sequence of Streptomyces dengpaensis, the producer of angucyclines.</title>
        <authorList>
            <person name="Yumei L."/>
        </authorList>
    </citation>
    <scope>NUCLEOTIDE SEQUENCE [LARGE SCALE GENOMIC DNA]</scope>
    <source>
        <strain evidence="1 2">XZHG99</strain>
    </source>
</reference>
<proteinExistence type="predicted"/>
<name>A0ABN5HX06_9ACTN</name>
<dbReference type="EMBL" id="CP026652">
    <property type="protein sequence ID" value="AVH55686.1"/>
    <property type="molecule type" value="Genomic_DNA"/>
</dbReference>